<keyword evidence="2" id="KW-0813">Transport</keyword>
<dbReference type="InterPro" id="IPR044840">
    <property type="entry name" value="Nup188"/>
</dbReference>
<dbReference type="GO" id="GO:0006405">
    <property type="term" value="P:RNA export from nucleus"/>
    <property type="evidence" value="ECO:0007669"/>
    <property type="project" value="TreeGrafter"/>
</dbReference>
<dbReference type="Pfam" id="PF21093">
    <property type="entry name" value="Nup188_N-subdom_III"/>
    <property type="match status" value="1"/>
</dbReference>
<gene>
    <name evidence="13" type="ORF">CcCBS67573_g07421</name>
</gene>
<keyword evidence="4" id="KW-0653">Protein transport</keyword>
<evidence type="ECO:0000256" key="10">
    <source>
        <dbReference type="SAM" id="MobiDB-lite"/>
    </source>
</evidence>
<dbReference type="Gene3D" id="1.25.10.70">
    <property type="match status" value="1"/>
</dbReference>
<evidence type="ECO:0000256" key="2">
    <source>
        <dbReference type="ARBA" id="ARBA00022448"/>
    </source>
</evidence>
<accession>A0A507EUV0</accession>
<evidence type="ECO:0000313" key="13">
    <source>
        <dbReference type="EMBL" id="TPX67644.1"/>
    </source>
</evidence>
<organism evidence="13 14">
    <name type="scientific">Chytriomyces confervae</name>
    <dbReference type="NCBI Taxonomy" id="246404"/>
    <lineage>
        <taxon>Eukaryota</taxon>
        <taxon>Fungi</taxon>
        <taxon>Fungi incertae sedis</taxon>
        <taxon>Chytridiomycota</taxon>
        <taxon>Chytridiomycota incertae sedis</taxon>
        <taxon>Chytridiomycetes</taxon>
        <taxon>Chytridiales</taxon>
        <taxon>Chytriomycetaceae</taxon>
        <taxon>Chytriomyces</taxon>
    </lineage>
</organism>
<keyword evidence="3" id="KW-0509">mRNA transport</keyword>
<comment type="similarity">
    <text evidence="8">Belongs to the Nup188 family.</text>
</comment>
<evidence type="ECO:0000256" key="8">
    <source>
        <dbReference type="ARBA" id="ARBA00038387"/>
    </source>
</evidence>
<evidence type="ECO:0000256" key="9">
    <source>
        <dbReference type="ARBA" id="ARBA00040174"/>
    </source>
</evidence>
<dbReference type="OrthoDB" id="102511at2759"/>
<name>A0A507EUV0_9FUNG</name>
<evidence type="ECO:0000256" key="4">
    <source>
        <dbReference type="ARBA" id="ARBA00022927"/>
    </source>
</evidence>
<dbReference type="STRING" id="246404.A0A507EUV0"/>
<evidence type="ECO:0000256" key="6">
    <source>
        <dbReference type="ARBA" id="ARBA00023132"/>
    </source>
</evidence>
<comment type="subcellular location">
    <subcellularLocation>
        <location evidence="1">Nucleus</location>
        <location evidence="1">Nuclear pore complex</location>
    </subcellularLocation>
</comment>
<sequence length="1838" mass="204569">MSGNSNMEHISRADLFQTIELKASPYSKEAFADYLQREKETMNALLDAFKPPSAASRKTLDSCMMTYEGQSIKIKQAEHDFLVRLSETAQLDETLSFLALRGFLRHQFQSAAGRTRYASLVYDDALLDAVLAFHFNERSCSLDGIAAMIRSMNDGDHPYAHELKSVLPDIIRTPLFMQNALAQLTQRMSSRVPLHLETQSRRAVRWSVQNLREQKGLLQILFTMFYDEVQVDSNVAVDIIKTLNASKFGLDQPNASLFEEEAYLLWNDVTHLCVVIALTVMDLERVMDVDESMDDDSSQLVLIQHPNHMYELTKLFQKYLGTVNLNEGAVFSPLLLAWGSLLQKLSNSPMAEELLHDHGVQAASDSVKFVEKANELGVFDYLENSTKSYADIQDNPNIVGYKSVLKGLLTLFISCFNVSDTPKFGAIVSCFVQLFQGSPDLCEQFWLQDYPLPDRRSLLDAARNKFPLEQGGLVKLLCSLCSNQATAGFVFKYLADLKAFTGTFESGMIETFPAPVLVKHYELGPNAQGKYSLLVRAGKPVRIISVHPPIMQMSVNYSAFHLFIAYMDAFLETSLTAQSRVTADVMLDWFLLLNTVLQHSEDSLPEVIAHLCRLRVVDDQEFTPNDFISMICRTFSRACAYDSLPTGLLTACLKTLSLLLPFESNAWYLLRQEMPIPRYSFDMNPSASGRYMQQRLLPYERSSGQYSTTLAFLDLVLTMCLESQHLTAIEGLSEIQTEVLSSCVKYIHSEVFPTYNSWRYAKLSDKLNIGLKVLQIYNAILSDFTVSAKSRETDRDGEDISAKSNLRQFLVDAYLSGSMFQVSPVLDILGAGSEAPDRFYRAQKIQEGSIVEESIVEALSFVKMLLIERKVNGGGAKTLLEHAILDRSVTSASKGDVTELVHVIASYVSYDYNLSVPKLSSEVLILLCSVASEWTPRPPSFIGYFGSDALSVVSTFVELASYPATESGEDPKILKSKELIQHAVLSFVSVVLQTQKGLGTLFLTGGDSNSTSRSPKKPSKQPASARKSLSILSSIGMILNNWKTFAENRPSILPAALHILEVLWRGTQEFHTALESVKEIKDFWETLRAIMDARFPDAEFSVRLNLQLAQSLVFKIFANEVFYTRDVSKLDNIVKAFKKVSAVEEFTNLFRNALSDASYAPKQKLADELEKLRIPGLHMTQFIKPFAGVLDDYLIELGGNSFYDSALLASKLGVTDTENVHIIAVMRELNLALSAVDVGVKMLKSVISFLKVCTLKIGLKMWSDTSKNSSEILLELTNVICEQVNGVENYSQHKLAIFSDVSSLLTLLLSTWSIDSGTQKPSDFKDLSAVLFRCMDSLQSCLTNSDFRNLVFSPHELAHACYNQIWTAVLIMVKRLSSAVDFWKDSKFDAQCSKFCVGVLPYVLRSLEAILSTKKDVGYLSDHSLVLISLTNELMLFVDRFSLASETCVSMTRDSSVISLTMNFIYAASVTRQVTDSNGGADELLISECMLRLFLVFARTPALADELATNGLVAAFCNCEVSQLIVNGQVPVYVGAERNPVHRLWCLMVSVVGVTLRNRTRRAQFHNSVVGFLKLHWNQVESVFGVALDQSLNVGRLEELEVYTELMHDMMVVASSEPDGGDADDGIDLEFMNACRDRELRVFSQSVYLLRHPTTLASKCMLVSRDEMEFVSTATSLVDAGNDAQSAWVEYIKAQLTLINRNIISFICIAYNVEACLAVGNAGSYVKRGLSLGTLSECLSHCLDTLAQTSKLASSSNGGRADIVLDLARNSQSMCLMVSQLIGLIVGHVVAHENEGRREAADNIQQAKSVLEILARDGKGGSCVKDVLREVDLFMERV</sequence>
<comment type="caution">
    <text evidence="13">The sequence shown here is derived from an EMBL/GenBank/DDBJ whole genome shotgun (WGS) entry which is preliminary data.</text>
</comment>
<feature type="region of interest" description="Disordered" evidence="10">
    <location>
        <begin position="1006"/>
        <end position="1027"/>
    </location>
</feature>
<dbReference type="GO" id="GO:0017056">
    <property type="term" value="F:structural constituent of nuclear pore"/>
    <property type="evidence" value="ECO:0007669"/>
    <property type="project" value="InterPro"/>
</dbReference>
<keyword evidence="7" id="KW-0539">Nucleus</keyword>
<evidence type="ECO:0000256" key="5">
    <source>
        <dbReference type="ARBA" id="ARBA00023010"/>
    </source>
</evidence>
<protein>
    <recommendedName>
        <fullName evidence="9">Nucleoporin NUP188</fullName>
    </recommendedName>
</protein>
<dbReference type="PANTHER" id="PTHR31431">
    <property type="entry name" value="NUCLEOPORIN NUP188 HOMOLOG"/>
    <property type="match status" value="1"/>
</dbReference>
<feature type="domain" description="Nucleoporin Nup188 N-terminal subdomain III" evidence="12">
    <location>
        <begin position="554"/>
        <end position="1005"/>
    </location>
</feature>
<dbReference type="GO" id="GO:0051028">
    <property type="term" value="P:mRNA transport"/>
    <property type="evidence" value="ECO:0007669"/>
    <property type="project" value="UniProtKB-KW"/>
</dbReference>
<feature type="domain" description="Nucleoporin Nup188 N-terminal" evidence="11">
    <location>
        <begin position="125"/>
        <end position="506"/>
    </location>
</feature>
<dbReference type="GO" id="GO:0006606">
    <property type="term" value="P:protein import into nucleus"/>
    <property type="evidence" value="ECO:0007669"/>
    <property type="project" value="TreeGrafter"/>
</dbReference>
<evidence type="ECO:0000256" key="3">
    <source>
        <dbReference type="ARBA" id="ARBA00022816"/>
    </source>
</evidence>
<evidence type="ECO:0000256" key="7">
    <source>
        <dbReference type="ARBA" id="ARBA00023242"/>
    </source>
</evidence>
<evidence type="ECO:0000259" key="12">
    <source>
        <dbReference type="Pfam" id="PF21093"/>
    </source>
</evidence>
<keyword evidence="14" id="KW-1185">Reference proteome</keyword>
<dbReference type="Pfam" id="PF10487">
    <property type="entry name" value="Nup188_N"/>
    <property type="match status" value="1"/>
</dbReference>
<keyword evidence="5" id="KW-0811">Translocation</keyword>
<dbReference type="InterPro" id="IPR018864">
    <property type="entry name" value="Nucleoporin_Nup188_N"/>
</dbReference>
<proteinExistence type="inferred from homology"/>
<evidence type="ECO:0000313" key="14">
    <source>
        <dbReference type="Proteomes" id="UP000320333"/>
    </source>
</evidence>
<dbReference type="PANTHER" id="PTHR31431:SF1">
    <property type="entry name" value="NUCLEOPORIN NUP188"/>
    <property type="match status" value="1"/>
</dbReference>
<dbReference type="InterPro" id="IPR048883">
    <property type="entry name" value="Nup188_N-subdom_III"/>
</dbReference>
<reference evidence="13 14" key="1">
    <citation type="journal article" date="2019" name="Sci. Rep.">
        <title>Comparative genomics of chytrid fungi reveal insights into the obligate biotrophic and pathogenic lifestyle of Synchytrium endobioticum.</title>
        <authorList>
            <person name="van de Vossenberg B.T.L.H."/>
            <person name="Warris S."/>
            <person name="Nguyen H.D.T."/>
            <person name="van Gent-Pelzer M.P.E."/>
            <person name="Joly D.L."/>
            <person name="van de Geest H.C."/>
            <person name="Bonants P.J.M."/>
            <person name="Smith D.S."/>
            <person name="Levesque C.A."/>
            <person name="van der Lee T.A.J."/>
        </authorList>
    </citation>
    <scope>NUCLEOTIDE SEQUENCE [LARGE SCALE GENOMIC DNA]</scope>
    <source>
        <strain evidence="13 14">CBS 675.73</strain>
    </source>
</reference>
<keyword evidence="6" id="KW-0906">Nuclear pore complex</keyword>
<dbReference type="GO" id="GO:0044611">
    <property type="term" value="C:nuclear pore inner ring"/>
    <property type="evidence" value="ECO:0007669"/>
    <property type="project" value="TreeGrafter"/>
</dbReference>
<dbReference type="Proteomes" id="UP000320333">
    <property type="component" value="Unassembled WGS sequence"/>
</dbReference>
<evidence type="ECO:0000259" key="11">
    <source>
        <dbReference type="Pfam" id="PF10487"/>
    </source>
</evidence>
<evidence type="ECO:0000256" key="1">
    <source>
        <dbReference type="ARBA" id="ARBA00004567"/>
    </source>
</evidence>
<dbReference type="EMBL" id="QEAP01000385">
    <property type="protein sequence ID" value="TPX67644.1"/>
    <property type="molecule type" value="Genomic_DNA"/>
</dbReference>